<dbReference type="PANTHER" id="PTHR43547">
    <property type="entry name" value="TWO-COMPONENT HISTIDINE KINASE"/>
    <property type="match status" value="1"/>
</dbReference>
<keyword evidence="10" id="KW-0902">Two-component regulatory system</keyword>
<evidence type="ECO:0000256" key="12">
    <source>
        <dbReference type="SAM" id="Phobius"/>
    </source>
</evidence>
<evidence type="ECO:0000256" key="10">
    <source>
        <dbReference type="ARBA" id="ARBA00023012"/>
    </source>
</evidence>
<dbReference type="InterPro" id="IPR029151">
    <property type="entry name" value="Sensor-like_sf"/>
</dbReference>
<evidence type="ECO:0000313" key="14">
    <source>
        <dbReference type="EMBL" id="CEI81451.1"/>
    </source>
</evidence>
<accession>A0A0A1MQZ2</accession>
<feature type="transmembrane region" description="Helical" evidence="12">
    <location>
        <begin position="42"/>
        <end position="67"/>
    </location>
</feature>
<dbReference type="Gene3D" id="3.30.450.20">
    <property type="entry name" value="PAS domain"/>
    <property type="match status" value="2"/>
</dbReference>
<dbReference type="SMART" id="SM00091">
    <property type="entry name" value="PAS"/>
    <property type="match status" value="1"/>
</dbReference>
<dbReference type="GO" id="GO:0005524">
    <property type="term" value="F:ATP binding"/>
    <property type="evidence" value="ECO:0007669"/>
    <property type="project" value="UniProtKB-KW"/>
</dbReference>
<dbReference type="InterPro" id="IPR000014">
    <property type="entry name" value="PAS"/>
</dbReference>
<dbReference type="GO" id="GO:0006355">
    <property type="term" value="P:regulation of DNA-templated transcription"/>
    <property type="evidence" value="ECO:0007669"/>
    <property type="project" value="InterPro"/>
</dbReference>
<dbReference type="InterPro" id="IPR013767">
    <property type="entry name" value="PAS_fold"/>
</dbReference>
<name>A0A0A1MQZ2_9BACI</name>
<sequence>MECAGKAALLDMNKNCTIVKKEAVLAEQGGGRAGMRKKDMPFMLQMLLFTSGLICLTLLVTGLLIGYNQAADTKEALADKASLSASHFARMPIVADALAEGEADDELRTIAAEVRENNNLQYIVLMNMEGIRLMHPVPERIGEHFVGGDIDDVFEGKSYTSEAVGTLGPSMRAFEPVYDQDGMQIGAISVGISTEVINQAVWDSVKITIYGTAVSLILGLAGSYLLARRLKKTLFNLEPQEIAYLIEEREAMLDSVSEGVIAINADGHIIIANPSAEIMLERAGLHENIIGQKISEIWPELSLEVFVNGEKAVYDKAVRFGELEMITNSVSFQVDKHNVGALVTFRDRNELDAMMKKLSGVESYAHTLRMQTHEFMNKLHIIGAMVYTESYEELAEYVDSLSMIYQRETGIISAHIDDVAIAGYLLTKLERLEQLQIDVDIQGENKWPSLSDPTAVDRWITIIGNSLENAVEAMVGQEEKKVTLIFDVFDGALFYEIRDNGEGFDVEDLPSILEKGYSTKGLNRGYGMTIMINAVKAGNGNYHIQSEIGAGVCLQITMPYEWNDKEGNNSQ</sequence>
<evidence type="ECO:0000256" key="6">
    <source>
        <dbReference type="ARBA" id="ARBA00022741"/>
    </source>
</evidence>
<dbReference type="EMBL" id="CDGG01000001">
    <property type="protein sequence ID" value="CEI81451.1"/>
    <property type="molecule type" value="Genomic_DNA"/>
</dbReference>
<evidence type="ECO:0000256" key="11">
    <source>
        <dbReference type="ARBA" id="ARBA00023136"/>
    </source>
</evidence>
<evidence type="ECO:0000256" key="7">
    <source>
        <dbReference type="ARBA" id="ARBA00022777"/>
    </source>
</evidence>
<dbReference type="SUPFAM" id="SSF103190">
    <property type="entry name" value="Sensory domain-like"/>
    <property type="match status" value="1"/>
</dbReference>
<keyword evidence="11 12" id="KW-0472">Membrane</keyword>
<dbReference type="Pfam" id="PF00989">
    <property type="entry name" value="PAS"/>
    <property type="match status" value="1"/>
</dbReference>
<keyword evidence="8" id="KW-0067">ATP-binding</keyword>
<evidence type="ECO:0000256" key="5">
    <source>
        <dbReference type="ARBA" id="ARBA00022692"/>
    </source>
</evidence>
<dbReference type="GO" id="GO:0005886">
    <property type="term" value="C:plasma membrane"/>
    <property type="evidence" value="ECO:0007669"/>
    <property type="project" value="UniProtKB-SubCell"/>
</dbReference>
<dbReference type="InterPro" id="IPR036890">
    <property type="entry name" value="HATPase_C_sf"/>
</dbReference>
<dbReference type="SMART" id="SM00387">
    <property type="entry name" value="HATPase_c"/>
    <property type="match status" value="1"/>
</dbReference>
<dbReference type="Gene3D" id="3.30.565.10">
    <property type="entry name" value="Histidine kinase-like ATPase, C-terminal domain"/>
    <property type="match status" value="1"/>
</dbReference>
<feature type="transmembrane region" description="Helical" evidence="12">
    <location>
        <begin position="207"/>
        <end position="227"/>
    </location>
</feature>
<keyword evidence="9 12" id="KW-1133">Transmembrane helix</keyword>
<evidence type="ECO:0000256" key="8">
    <source>
        <dbReference type="ARBA" id="ARBA00022840"/>
    </source>
</evidence>
<dbReference type="PROSITE" id="PS50109">
    <property type="entry name" value="HIS_KIN"/>
    <property type="match status" value="1"/>
</dbReference>
<dbReference type="Pfam" id="PF17203">
    <property type="entry name" value="sCache_3_2"/>
    <property type="match status" value="1"/>
</dbReference>
<dbReference type="InterPro" id="IPR033463">
    <property type="entry name" value="sCache_3"/>
</dbReference>
<dbReference type="CDD" id="cd00130">
    <property type="entry name" value="PAS"/>
    <property type="match status" value="1"/>
</dbReference>
<keyword evidence="5 12" id="KW-0812">Transmembrane</keyword>
<dbReference type="Gene3D" id="1.10.287.130">
    <property type="match status" value="1"/>
</dbReference>
<gene>
    <name evidence="14" type="primary">dcuS_1</name>
    <name evidence="14" type="ORF">BN997_01273</name>
</gene>
<proteinExistence type="predicted"/>
<keyword evidence="2" id="KW-1003">Cell membrane</keyword>
<protein>
    <submittedName>
        <fullName evidence="14">Sensor histidine kinase DcuS</fullName>
    </submittedName>
</protein>
<evidence type="ECO:0000256" key="3">
    <source>
        <dbReference type="ARBA" id="ARBA00022553"/>
    </source>
</evidence>
<comment type="subcellular location">
    <subcellularLocation>
        <location evidence="1">Cell membrane</location>
        <topology evidence="1">Multi-pass membrane protein</topology>
    </subcellularLocation>
</comment>
<dbReference type="STRING" id="545501.BN997_01273"/>
<keyword evidence="4" id="KW-0808">Transferase</keyword>
<evidence type="ECO:0000313" key="15">
    <source>
        <dbReference type="Proteomes" id="UP000040453"/>
    </source>
</evidence>
<dbReference type="PANTHER" id="PTHR43547:SF10">
    <property type="entry name" value="SENSOR HISTIDINE KINASE DCUS"/>
    <property type="match status" value="1"/>
</dbReference>
<organism evidence="14 15">
    <name type="scientific">Oceanobacillus oncorhynchi</name>
    <dbReference type="NCBI Taxonomy" id="545501"/>
    <lineage>
        <taxon>Bacteria</taxon>
        <taxon>Bacillati</taxon>
        <taxon>Bacillota</taxon>
        <taxon>Bacilli</taxon>
        <taxon>Bacillales</taxon>
        <taxon>Bacillaceae</taxon>
        <taxon>Oceanobacillus</taxon>
    </lineage>
</organism>
<dbReference type="Proteomes" id="UP000040453">
    <property type="component" value="Unassembled WGS sequence"/>
</dbReference>
<evidence type="ECO:0000256" key="4">
    <source>
        <dbReference type="ARBA" id="ARBA00022679"/>
    </source>
</evidence>
<feature type="domain" description="Histidine kinase" evidence="13">
    <location>
        <begin position="462"/>
        <end position="562"/>
    </location>
</feature>
<dbReference type="SUPFAM" id="SSF55785">
    <property type="entry name" value="PYP-like sensor domain (PAS domain)"/>
    <property type="match status" value="1"/>
</dbReference>
<keyword evidence="6" id="KW-0547">Nucleotide-binding</keyword>
<keyword evidence="15" id="KW-1185">Reference proteome</keyword>
<dbReference type="InterPro" id="IPR003594">
    <property type="entry name" value="HATPase_dom"/>
</dbReference>
<dbReference type="InterPro" id="IPR035965">
    <property type="entry name" value="PAS-like_dom_sf"/>
</dbReference>
<evidence type="ECO:0000256" key="2">
    <source>
        <dbReference type="ARBA" id="ARBA00022475"/>
    </source>
</evidence>
<dbReference type="AlphaFoldDB" id="A0A0A1MQZ2"/>
<dbReference type="Pfam" id="PF02518">
    <property type="entry name" value="HATPase_c"/>
    <property type="match status" value="1"/>
</dbReference>
<dbReference type="GO" id="GO:0000155">
    <property type="term" value="F:phosphorelay sensor kinase activity"/>
    <property type="evidence" value="ECO:0007669"/>
    <property type="project" value="TreeGrafter"/>
</dbReference>
<evidence type="ECO:0000256" key="9">
    <source>
        <dbReference type="ARBA" id="ARBA00022989"/>
    </source>
</evidence>
<dbReference type="SUPFAM" id="SSF55874">
    <property type="entry name" value="ATPase domain of HSP90 chaperone/DNA topoisomerase II/histidine kinase"/>
    <property type="match status" value="1"/>
</dbReference>
<keyword evidence="7 14" id="KW-0418">Kinase</keyword>
<evidence type="ECO:0000259" key="13">
    <source>
        <dbReference type="PROSITE" id="PS50109"/>
    </source>
</evidence>
<dbReference type="InterPro" id="IPR005467">
    <property type="entry name" value="His_kinase_dom"/>
</dbReference>
<reference evidence="14 15" key="1">
    <citation type="submission" date="2014-11" db="EMBL/GenBank/DDBJ databases">
        <authorList>
            <person name="Urmite Genomes Urmite Genomes"/>
        </authorList>
    </citation>
    <scope>NUCLEOTIDE SEQUENCE [LARGE SCALE GENOMIC DNA]</scope>
    <source>
        <strain evidence="14 15">Oc5</strain>
    </source>
</reference>
<keyword evidence="3" id="KW-0597">Phosphoprotein</keyword>
<evidence type="ECO:0000256" key="1">
    <source>
        <dbReference type="ARBA" id="ARBA00004651"/>
    </source>
</evidence>